<evidence type="ECO:0000259" key="2">
    <source>
        <dbReference type="PROSITE" id="PS50013"/>
    </source>
</evidence>
<dbReference type="GO" id="GO:0005634">
    <property type="term" value="C:nucleus"/>
    <property type="evidence" value="ECO:0007669"/>
    <property type="project" value="UniProtKB-SubCell"/>
</dbReference>
<evidence type="ECO:0000256" key="1">
    <source>
        <dbReference type="ARBA" id="ARBA00004123"/>
    </source>
</evidence>
<dbReference type="InterPro" id="IPR000953">
    <property type="entry name" value="Chromo/chromo_shadow_dom"/>
</dbReference>
<sequence>MQSHPVLDRKRVQGKFHYLIDWDGYGPNDCSWEPAENMHDPELVAFQVSPQNIFFSQQLFC</sequence>
<name>A0A7M4F631_CROPO</name>
<dbReference type="Pfam" id="PF00385">
    <property type="entry name" value="Chromo"/>
    <property type="match status" value="1"/>
</dbReference>
<dbReference type="InterPro" id="IPR023780">
    <property type="entry name" value="Chromo_domain"/>
</dbReference>
<accession>A0A7M4F631</accession>
<dbReference type="SUPFAM" id="SSF54160">
    <property type="entry name" value="Chromo domain-like"/>
    <property type="match status" value="1"/>
</dbReference>
<dbReference type="InterPro" id="IPR016197">
    <property type="entry name" value="Chromo-like_dom_sf"/>
</dbReference>
<dbReference type="Ensembl" id="ENSCPRT00005022504.1">
    <property type="protein sequence ID" value="ENSCPRP00005019230.1"/>
    <property type="gene ID" value="ENSCPRG00005013440.1"/>
</dbReference>
<protein>
    <recommendedName>
        <fullName evidence="2">Chromo domain-containing protein</fullName>
    </recommendedName>
</protein>
<reference evidence="3" key="2">
    <citation type="submission" date="2025-09" db="UniProtKB">
        <authorList>
            <consortium name="Ensembl"/>
        </authorList>
    </citation>
    <scope>IDENTIFICATION</scope>
</reference>
<dbReference type="CDD" id="cd00024">
    <property type="entry name" value="CD_CSD"/>
    <property type="match status" value="1"/>
</dbReference>
<dbReference type="Proteomes" id="UP000594220">
    <property type="component" value="Unplaced"/>
</dbReference>
<proteinExistence type="predicted"/>
<comment type="subcellular location">
    <subcellularLocation>
        <location evidence="1">Nucleus</location>
    </subcellularLocation>
</comment>
<dbReference type="PROSITE" id="PS50013">
    <property type="entry name" value="CHROMO_2"/>
    <property type="match status" value="1"/>
</dbReference>
<feature type="domain" description="Chromo" evidence="2">
    <location>
        <begin position="1"/>
        <end position="44"/>
    </location>
</feature>
<dbReference type="Gene3D" id="2.40.50.40">
    <property type="match status" value="1"/>
</dbReference>
<organism evidence="3 4">
    <name type="scientific">Crocodylus porosus</name>
    <name type="common">Saltwater crocodile</name>
    <name type="synonym">Estuarine crocodile</name>
    <dbReference type="NCBI Taxonomy" id="8502"/>
    <lineage>
        <taxon>Eukaryota</taxon>
        <taxon>Metazoa</taxon>
        <taxon>Chordata</taxon>
        <taxon>Craniata</taxon>
        <taxon>Vertebrata</taxon>
        <taxon>Euteleostomi</taxon>
        <taxon>Archelosauria</taxon>
        <taxon>Archosauria</taxon>
        <taxon>Crocodylia</taxon>
        <taxon>Longirostres</taxon>
        <taxon>Crocodylidae</taxon>
        <taxon>Crocodylus</taxon>
    </lineage>
</organism>
<evidence type="ECO:0000313" key="3">
    <source>
        <dbReference type="Ensembl" id="ENSCPRP00005019230.1"/>
    </source>
</evidence>
<evidence type="ECO:0000313" key="4">
    <source>
        <dbReference type="Proteomes" id="UP000594220"/>
    </source>
</evidence>
<dbReference type="AlphaFoldDB" id="A0A7M4F631"/>
<keyword evidence="4" id="KW-1185">Reference proteome</keyword>
<dbReference type="SMART" id="SM00298">
    <property type="entry name" value="CHROMO"/>
    <property type="match status" value="1"/>
</dbReference>
<reference evidence="3" key="1">
    <citation type="submission" date="2025-08" db="UniProtKB">
        <authorList>
            <consortium name="Ensembl"/>
        </authorList>
    </citation>
    <scope>IDENTIFICATION</scope>
</reference>